<name>A0ABQ7AYL2_BRACR</name>
<gene>
    <name evidence="1" type="ORF">DY000_02061499</name>
</gene>
<reference evidence="1 2" key="1">
    <citation type="journal article" date="2020" name="BMC Genomics">
        <title>Intraspecific diversification of the crop wild relative Brassica cretica Lam. using demographic model selection.</title>
        <authorList>
            <person name="Kioukis A."/>
            <person name="Michalopoulou V.A."/>
            <person name="Briers L."/>
            <person name="Pirintsos S."/>
            <person name="Studholme D.J."/>
            <person name="Pavlidis P."/>
            <person name="Sarris P.F."/>
        </authorList>
    </citation>
    <scope>NUCLEOTIDE SEQUENCE [LARGE SCALE GENOMIC DNA]</scope>
    <source>
        <strain evidence="2">cv. PFS-1207/04</strain>
    </source>
</reference>
<protein>
    <submittedName>
        <fullName evidence="1">Uncharacterized protein</fullName>
    </submittedName>
</protein>
<dbReference type="EMBL" id="QGKV02001556">
    <property type="protein sequence ID" value="KAF3519078.1"/>
    <property type="molecule type" value="Genomic_DNA"/>
</dbReference>
<sequence>MTNPNLIENLKPLTQGVPDLSTRPQSVPQLATSACSRDTISACSPARRDPIPFDSQHVHDPIAAFSRSRLVSASIRS</sequence>
<comment type="caution">
    <text evidence="1">The sequence shown here is derived from an EMBL/GenBank/DDBJ whole genome shotgun (WGS) entry which is preliminary data.</text>
</comment>
<proteinExistence type="predicted"/>
<keyword evidence="2" id="KW-1185">Reference proteome</keyword>
<dbReference type="Proteomes" id="UP000266723">
    <property type="component" value="Unassembled WGS sequence"/>
</dbReference>
<accession>A0ABQ7AYL2</accession>
<evidence type="ECO:0000313" key="2">
    <source>
        <dbReference type="Proteomes" id="UP000266723"/>
    </source>
</evidence>
<organism evidence="1 2">
    <name type="scientific">Brassica cretica</name>
    <name type="common">Mustard</name>
    <dbReference type="NCBI Taxonomy" id="69181"/>
    <lineage>
        <taxon>Eukaryota</taxon>
        <taxon>Viridiplantae</taxon>
        <taxon>Streptophyta</taxon>
        <taxon>Embryophyta</taxon>
        <taxon>Tracheophyta</taxon>
        <taxon>Spermatophyta</taxon>
        <taxon>Magnoliopsida</taxon>
        <taxon>eudicotyledons</taxon>
        <taxon>Gunneridae</taxon>
        <taxon>Pentapetalae</taxon>
        <taxon>rosids</taxon>
        <taxon>malvids</taxon>
        <taxon>Brassicales</taxon>
        <taxon>Brassicaceae</taxon>
        <taxon>Brassiceae</taxon>
        <taxon>Brassica</taxon>
    </lineage>
</organism>
<evidence type="ECO:0000313" key="1">
    <source>
        <dbReference type="EMBL" id="KAF3519078.1"/>
    </source>
</evidence>